<dbReference type="RefSeq" id="WP_126704455.1">
    <property type="nucleotide sequence ID" value="NZ_CP034593.1"/>
</dbReference>
<dbReference type="Proteomes" id="UP000280344">
    <property type="component" value="Chromosome"/>
</dbReference>
<proteinExistence type="predicted"/>
<protein>
    <submittedName>
        <fullName evidence="1">Uncharacterized protein</fullName>
    </submittedName>
</protein>
<dbReference type="AlphaFoldDB" id="A0A3Q9G544"/>
<organism evidence="1 2">
    <name type="scientific">Flaviflexus ciconiae</name>
    <dbReference type="NCBI Taxonomy" id="2496867"/>
    <lineage>
        <taxon>Bacteria</taxon>
        <taxon>Bacillati</taxon>
        <taxon>Actinomycetota</taxon>
        <taxon>Actinomycetes</taxon>
        <taxon>Actinomycetales</taxon>
        <taxon>Actinomycetaceae</taxon>
        <taxon>Flaviflexus</taxon>
    </lineage>
</organism>
<evidence type="ECO:0000313" key="1">
    <source>
        <dbReference type="EMBL" id="AZQ77652.1"/>
    </source>
</evidence>
<dbReference type="Gene3D" id="3.30.1330.70">
    <property type="entry name" value="Holliday junction resolvase RusA"/>
    <property type="match status" value="1"/>
</dbReference>
<dbReference type="SUPFAM" id="SSF103084">
    <property type="entry name" value="Holliday junction resolvase RusA"/>
    <property type="match status" value="1"/>
</dbReference>
<dbReference type="GO" id="GO:0006310">
    <property type="term" value="P:DNA recombination"/>
    <property type="evidence" value="ECO:0007669"/>
    <property type="project" value="InterPro"/>
</dbReference>
<dbReference type="EMBL" id="CP034593">
    <property type="protein sequence ID" value="AZQ77652.1"/>
    <property type="molecule type" value="Genomic_DNA"/>
</dbReference>
<evidence type="ECO:0000313" key="2">
    <source>
        <dbReference type="Proteomes" id="UP000280344"/>
    </source>
</evidence>
<dbReference type="InterPro" id="IPR036614">
    <property type="entry name" value="RusA-like_sf"/>
</dbReference>
<dbReference type="OrthoDB" id="3237255at2"/>
<dbReference type="GO" id="GO:0000287">
    <property type="term" value="F:magnesium ion binding"/>
    <property type="evidence" value="ECO:0007669"/>
    <property type="project" value="InterPro"/>
</dbReference>
<dbReference type="GO" id="GO:0006281">
    <property type="term" value="P:DNA repair"/>
    <property type="evidence" value="ECO:0007669"/>
    <property type="project" value="InterPro"/>
</dbReference>
<sequence>MTDPTETFTLTIPKTDWLTQNAREHWATTARKKKAIRMRSRLEARRQGLSRRTERTLSTILVGYPSARRADPENAAPTIKAAIDGLVDAGILIDDNSTWWAHGTDRDPEKTEPGMYRLTITMETAA</sequence>
<keyword evidence="2" id="KW-1185">Reference proteome</keyword>
<name>A0A3Q9G544_9ACTO</name>
<dbReference type="KEGG" id="flh:EJ997_10190"/>
<accession>A0A3Q9G544</accession>
<gene>
    <name evidence="1" type="ORF">EJ997_10190</name>
</gene>
<reference evidence="1 2" key="1">
    <citation type="submission" date="2018-12" db="EMBL/GenBank/DDBJ databases">
        <title>Complete genome sequence of Flaviflexus sp. H23T48.</title>
        <authorList>
            <person name="Bae J.-W."/>
            <person name="Lee J.-Y."/>
        </authorList>
    </citation>
    <scope>NUCLEOTIDE SEQUENCE [LARGE SCALE GENOMIC DNA]</scope>
    <source>
        <strain evidence="1 2">H23T48</strain>
    </source>
</reference>